<protein>
    <submittedName>
        <fullName evidence="5">GntR family transcriptional regulator</fullName>
    </submittedName>
</protein>
<dbReference type="GO" id="GO:0045892">
    <property type="term" value="P:negative regulation of DNA-templated transcription"/>
    <property type="evidence" value="ECO:0007669"/>
    <property type="project" value="TreeGrafter"/>
</dbReference>
<keyword evidence="2" id="KW-0238">DNA-binding</keyword>
<dbReference type="PANTHER" id="PTHR44846">
    <property type="entry name" value="MANNOSYL-D-GLYCERATE TRANSPORT/METABOLISM SYSTEM REPRESSOR MNGR-RELATED"/>
    <property type="match status" value="1"/>
</dbReference>
<dbReference type="InterPro" id="IPR050679">
    <property type="entry name" value="Bact_HTH_transcr_reg"/>
</dbReference>
<dbReference type="EMBL" id="JADMKS010000005">
    <property type="protein sequence ID" value="MBF6637544.1"/>
    <property type="molecule type" value="Genomic_DNA"/>
</dbReference>
<reference evidence="5" key="4">
    <citation type="submission" date="2022-09" db="EMBL/GenBank/DDBJ databases">
        <title>Rouxiella aceris sp. nov., isolated from tree sap and emended description of the genus Rhouxiella.</title>
        <authorList>
            <person name="Kim I.S."/>
        </authorList>
    </citation>
    <scope>NUCLEOTIDE SEQUENCE</scope>
    <source>
        <strain evidence="5">SAP-2</strain>
    </source>
</reference>
<name>A0AA41BX36_9GAMM</name>
<accession>A0AA41BX36</accession>
<evidence type="ECO:0000313" key="6">
    <source>
        <dbReference type="EMBL" id="ORJ19428.1"/>
    </source>
</evidence>
<dbReference type="PROSITE" id="PS50949">
    <property type="entry name" value="HTH_GNTR"/>
    <property type="match status" value="1"/>
</dbReference>
<dbReference type="InterPro" id="IPR036388">
    <property type="entry name" value="WH-like_DNA-bd_sf"/>
</dbReference>
<dbReference type="SUPFAM" id="SSF64288">
    <property type="entry name" value="Chorismate lyase-like"/>
    <property type="match status" value="1"/>
</dbReference>
<dbReference type="PRINTS" id="PR00035">
    <property type="entry name" value="HTHGNTR"/>
</dbReference>
<dbReference type="InterPro" id="IPR036390">
    <property type="entry name" value="WH_DNA-bd_sf"/>
</dbReference>
<feature type="domain" description="HTH gntR-type" evidence="4">
    <location>
        <begin position="1"/>
        <end position="68"/>
    </location>
</feature>
<dbReference type="PANTHER" id="PTHR44846:SF1">
    <property type="entry name" value="MANNOSYL-D-GLYCERATE TRANSPORT_METABOLISM SYSTEM REPRESSOR MNGR-RELATED"/>
    <property type="match status" value="1"/>
</dbReference>
<dbReference type="SMART" id="SM00866">
    <property type="entry name" value="UTRA"/>
    <property type="match status" value="1"/>
</dbReference>
<gene>
    <name evidence="6" type="ORF">BS639_20150</name>
    <name evidence="5" type="ORF">ITX54_12825</name>
</gene>
<reference evidence="6 7" key="2">
    <citation type="journal article" date="2017" name="Int. J. Syst. Evol. Microbiol.">
        <title>Rouxiella badensis sp. nov. and Rouxiella silvae sp. nov. isolated from peat bog soil in Germany and emendation of the genus description.</title>
        <authorList>
            <person name="Le Fleche-Mateos A."/>
            <person name="Kugler J.H."/>
            <person name="Hansen S.H."/>
            <person name="Syldatk C."/>
            <person name="Hausmann R."/>
            <person name="Lomprez F."/>
            <person name="Vandenbogaert M."/>
            <person name="Manuguerra J.C."/>
            <person name="Grimont P.A."/>
        </authorList>
    </citation>
    <scope>NUCLEOTIDE SEQUENCE [LARGE SCALE GENOMIC DNA]</scope>
    <source>
        <strain evidence="6 7">213</strain>
    </source>
</reference>
<comment type="caution">
    <text evidence="5">The sequence shown here is derived from an EMBL/GenBank/DDBJ whole genome shotgun (WGS) entry which is preliminary data.</text>
</comment>
<evidence type="ECO:0000259" key="4">
    <source>
        <dbReference type="PROSITE" id="PS50949"/>
    </source>
</evidence>
<evidence type="ECO:0000313" key="5">
    <source>
        <dbReference type="EMBL" id="MBF6637544.1"/>
    </source>
</evidence>
<evidence type="ECO:0000313" key="7">
    <source>
        <dbReference type="Proteomes" id="UP000192722"/>
    </source>
</evidence>
<dbReference type="Pfam" id="PF07702">
    <property type="entry name" value="UTRA"/>
    <property type="match status" value="1"/>
</dbReference>
<dbReference type="SUPFAM" id="SSF46785">
    <property type="entry name" value="Winged helix' DNA-binding domain"/>
    <property type="match status" value="1"/>
</dbReference>
<dbReference type="GO" id="GO:0003677">
    <property type="term" value="F:DNA binding"/>
    <property type="evidence" value="ECO:0007669"/>
    <property type="project" value="UniProtKB-KW"/>
</dbReference>
<dbReference type="CDD" id="cd07377">
    <property type="entry name" value="WHTH_GntR"/>
    <property type="match status" value="1"/>
</dbReference>
<proteinExistence type="predicted"/>
<dbReference type="AlphaFoldDB" id="A0AA41BX36"/>
<keyword evidence="3" id="KW-0804">Transcription</keyword>
<evidence type="ECO:0000256" key="2">
    <source>
        <dbReference type="ARBA" id="ARBA00023125"/>
    </source>
</evidence>
<organism evidence="5 8">
    <name type="scientific">Rouxiella silvae</name>
    <dbReference type="NCBI Taxonomy" id="1646373"/>
    <lineage>
        <taxon>Bacteria</taxon>
        <taxon>Pseudomonadati</taxon>
        <taxon>Pseudomonadota</taxon>
        <taxon>Gammaproteobacteria</taxon>
        <taxon>Enterobacterales</taxon>
        <taxon>Yersiniaceae</taxon>
        <taxon>Rouxiella</taxon>
    </lineage>
</organism>
<sequence length="241" mass="27897">MIFKEIVKRLRDRVNSLEYQIGDILPSELRLAKILGVSRNTIRKAATELVSEGLLERRHGTGTFIKNKNIQPRITTLKSFSENAQEAGKHCENRVLEFRIMPASLEISSQLQIQFSEQVYYVRRLRCIDNNPVQLEDTWMPVALFPNLSVQDMQRSKFSYIESVCGMTIAGCYETFLPVIPNKKVAALLHLSEKDPVLQMSTQAVDINGVRLDYSTLVCNVHEFRVRYFWPRQRPQYENTN</sequence>
<dbReference type="GO" id="GO:0003700">
    <property type="term" value="F:DNA-binding transcription factor activity"/>
    <property type="evidence" value="ECO:0007669"/>
    <property type="project" value="InterPro"/>
</dbReference>
<keyword evidence="7" id="KW-1185">Reference proteome</keyword>
<keyword evidence="1" id="KW-0805">Transcription regulation</keyword>
<dbReference type="EMBL" id="MRWD01000059">
    <property type="protein sequence ID" value="ORJ19428.1"/>
    <property type="molecule type" value="Genomic_DNA"/>
</dbReference>
<reference evidence="5" key="3">
    <citation type="submission" date="2020-11" db="EMBL/GenBank/DDBJ databases">
        <authorList>
            <person name="Lee S.D."/>
        </authorList>
    </citation>
    <scope>NUCLEOTIDE SEQUENCE</scope>
    <source>
        <strain evidence="5">SAP-2</strain>
    </source>
</reference>
<dbReference type="SMART" id="SM00345">
    <property type="entry name" value="HTH_GNTR"/>
    <property type="match status" value="1"/>
</dbReference>
<evidence type="ECO:0000256" key="1">
    <source>
        <dbReference type="ARBA" id="ARBA00023015"/>
    </source>
</evidence>
<evidence type="ECO:0000313" key="8">
    <source>
        <dbReference type="Proteomes" id="UP000705283"/>
    </source>
</evidence>
<dbReference type="Proteomes" id="UP000705283">
    <property type="component" value="Unassembled WGS sequence"/>
</dbReference>
<dbReference type="RefSeq" id="WP_055770157.1">
    <property type="nucleotide sequence ID" value="NZ_CBCSCF010000003.1"/>
</dbReference>
<dbReference type="Pfam" id="PF00392">
    <property type="entry name" value="GntR"/>
    <property type="match status" value="1"/>
</dbReference>
<dbReference type="Gene3D" id="1.10.10.10">
    <property type="entry name" value="Winged helix-like DNA-binding domain superfamily/Winged helix DNA-binding domain"/>
    <property type="match status" value="1"/>
</dbReference>
<dbReference type="InterPro" id="IPR028978">
    <property type="entry name" value="Chorismate_lyase_/UTRA_dom_sf"/>
</dbReference>
<dbReference type="Gene3D" id="3.40.1410.10">
    <property type="entry name" value="Chorismate lyase-like"/>
    <property type="match status" value="1"/>
</dbReference>
<reference evidence="6" key="1">
    <citation type="submission" date="2016-12" db="EMBL/GenBank/DDBJ databases">
        <authorList>
            <person name="Le Fleche-Mateos A."/>
        </authorList>
    </citation>
    <scope>NUCLEOTIDE SEQUENCE</scope>
    <source>
        <strain evidence="6">213</strain>
    </source>
</reference>
<dbReference type="InterPro" id="IPR000524">
    <property type="entry name" value="Tscrpt_reg_HTH_GntR"/>
</dbReference>
<dbReference type="Proteomes" id="UP000192722">
    <property type="component" value="Unassembled WGS sequence"/>
</dbReference>
<evidence type="ECO:0000256" key="3">
    <source>
        <dbReference type="ARBA" id="ARBA00023163"/>
    </source>
</evidence>
<dbReference type="InterPro" id="IPR011663">
    <property type="entry name" value="UTRA"/>
</dbReference>